<evidence type="ECO:0000313" key="3">
    <source>
        <dbReference type="Proteomes" id="UP000199529"/>
    </source>
</evidence>
<evidence type="ECO:0000313" key="2">
    <source>
        <dbReference type="EMBL" id="SDY79562.1"/>
    </source>
</evidence>
<sequence>MGALVVERNGAGVVVRSADTQVAGAGMAARHAADDSRARVFIDHTALEAFDQLEHEVLADLQTQLRPGDSGPMPGIRLLVGRSGLAGPDGRAPLAARLSERLNVEVVAPDGNLLMLPGGELFSVGEATGWVGFRPGKHKTHTGPRHPIPSWQGPLSETLRSRAADPRISITSIPAGLWVRAAGAVMRPMSDMAYGVPVSGARLAIVVGAPGEEQPGLEALAGLVAALPGKLRQTLGLICYGPEPDPARPLAQRLADLLGIPVHCCHAVPQYLPDGAKTWKSLDAAGQRAWLPFVLESLHRPGVPPLPRNWVQPLPGMVGAGVGAYWLQDGWLVDVLPSGLLVRPVRTPVDPVASRLATDPEVVNLVVTAAAGPPPGRVLTTVERMVRLLPAETRARLRLVATPHAAPGYLAGLGRALSLGVHVLTASGPGPAVIPAASVTGGEAHPWDSSATEVLPVVTDLPVASASVVPPDSAAIDPPAVAAGPIPAAANPRLVAAEPAPAAIRPLPVAAGHGPAATGNPPEPVAAGPAPEPPAHPDVRFRPSVHVAIDADGRMRPSGDGWRDGGAATTRDPEGEPDSAGPGSPRGNAPAEDEPATELSTPATAPAAGGGLAALPVTTASVQVPIFAPAVPPRMGPKSAEPPAKPVAEAAESADQTTGAPEPSEPAAANLAAANPAAASAGPVATAVRAPIGSSRQSLVDQPADRGLSALGSAVERERSRVAEPAVAEHRPAAAAPGPPAVVPTSTAADVYATLAPKPATAEPEATPRPVAISGTAATPGTAVVAADPTVAQESAAATEPADAVADQVPDPAPAPGIAAAEQAAEAEPQHDSGPARPLMLADHVGTDAERQQFRKSLGWRYDAATRAVSRLLAERPGLRGGGSVDDAMMTELAAIRVFATSDQVEVVEAIRAGDASVHFPYISCLVGGLRRLPSLQGVVVRGGPDIATGAGDYVVGTELFEPAPMAGASDPTAAVPGAVEVLIWSVTARRLGGLTEETAVADVMFLPATVFRVLAVDVDAECPRVLLAETGKQRSEEARQRHDDRILARLTAAAKARDGLPAAVFSDADRSRFAFLPGEPSNPFEIPEPGSAR</sequence>
<feature type="compositionally biased region" description="Low complexity" evidence="1">
    <location>
        <begin position="813"/>
        <end position="827"/>
    </location>
</feature>
<dbReference type="RefSeq" id="WP_093271901.1">
    <property type="nucleotide sequence ID" value="NZ_FNOK01000035.1"/>
</dbReference>
<feature type="region of interest" description="Disordered" evidence="1">
    <location>
        <begin position="813"/>
        <end position="835"/>
    </location>
</feature>
<gene>
    <name evidence="2" type="ORF">SAMN05216215_103539</name>
</gene>
<feature type="compositionally biased region" description="Basic and acidic residues" evidence="1">
    <location>
        <begin position="715"/>
        <end position="732"/>
    </location>
</feature>
<feature type="compositionally biased region" description="Low complexity" evidence="1">
    <location>
        <begin position="637"/>
        <end position="674"/>
    </location>
</feature>
<dbReference type="AlphaFoldDB" id="A0A1H3MS99"/>
<proteinExistence type="predicted"/>
<feature type="compositionally biased region" description="Basic and acidic residues" evidence="1">
    <location>
        <begin position="549"/>
        <end position="563"/>
    </location>
</feature>
<dbReference type="OrthoDB" id="3667561at2"/>
<evidence type="ECO:0000256" key="1">
    <source>
        <dbReference type="SAM" id="MobiDB-lite"/>
    </source>
</evidence>
<dbReference type="Gene3D" id="3.90.176.10">
    <property type="entry name" value="Toxin ADP-ribosyltransferase, Chain A, domain 1"/>
    <property type="match status" value="1"/>
</dbReference>
<name>A0A1H3MS99_9PSEU</name>
<feature type="region of interest" description="Disordered" evidence="1">
    <location>
        <begin position="507"/>
        <end position="607"/>
    </location>
</feature>
<keyword evidence="3" id="KW-1185">Reference proteome</keyword>
<dbReference type="STRING" id="418495.SAMN05216215_103539"/>
<dbReference type="EMBL" id="FNOK01000035">
    <property type="protein sequence ID" value="SDY79562.1"/>
    <property type="molecule type" value="Genomic_DNA"/>
</dbReference>
<feature type="region of interest" description="Disordered" evidence="1">
    <location>
        <begin position="712"/>
        <end position="742"/>
    </location>
</feature>
<protein>
    <submittedName>
        <fullName evidence="2">Uncharacterized protein</fullName>
    </submittedName>
</protein>
<dbReference type="Proteomes" id="UP000199529">
    <property type="component" value="Unassembled WGS sequence"/>
</dbReference>
<feature type="region of interest" description="Disordered" evidence="1">
    <location>
        <begin position="631"/>
        <end position="674"/>
    </location>
</feature>
<reference evidence="3" key="1">
    <citation type="submission" date="2016-10" db="EMBL/GenBank/DDBJ databases">
        <authorList>
            <person name="Varghese N."/>
            <person name="Submissions S."/>
        </authorList>
    </citation>
    <scope>NUCLEOTIDE SEQUENCE [LARGE SCALE GENOMIC DNA]</scope>
    <source>
        <strain evidence="3">CGMCC 4.3530</strain>
    </source>
</reference>
<organism evidence="2 3">
    <name type="scientific">Saccharopolyspora shandongensis</name>
    <dbReference type="NCBI Taxonomy" id="418495"/>
    <lineage>
        <taxon>Bacteria</taxon>
        <taxon>Bacillati</taxon>
        <taxon>Actinomycetota</taxon>
        <taxon>Actinomycetes</taxon>
        <taxon>Pseudonocardiales</taxon>
        <taxon>Pseudonocardiaceae</taxon>
        <taxon>Saccharopolyspora</taxon>
    </lineage>
</organism>
<accession>A0A1H3MS99</accession>